<protein>
    <submittedName>
        <fullName evidence="2">Ferulic acid decarboxylase 1</fullName>
        <ecNumber evidence="2">4.1.1.102</ecNumber>
    </submittedName>
</protein>
<dbReference type="SUPFAM" id="SSF50475">
    <property type="entry name" value="FMN-binding split barrel"/>
    <property type="match status" value="1"/>
</dbReference>
<dbReference type="PANTHER" id="PTHR30108">
    <property type="entry name" value="3-OCTAPRENYL-4-HYDROXYBENZOATE CARBOXY-LYASE-RELATED"/>
    <property type="match status" value="1"/>
</dbReference>
<dbReference type="GO" id="GO:0016831">
    <property type="term" value="F:carboxy-lyase activity"/>
    <property type="evidence" value="ECO:0007669"/>
    <property type="project" value="InterPro"/>
</dbReference>
<dbReference type="GO" id="GO:0005737">
    <property type="term" value="C:cytoplasm"/>
    <property type="evidence" value="ECO:0007669"/>
    <property type="project" value="TreeGrafter"/>
</dbReference>
<organism evidence="2 3">
    <name type="scientific">Fusarium falciforme</name>
    <dbReference type="NCBI Taxonomy" id="195108"/>
    <lineage>
        <taxon>Eukaryota</taxon>
        <taxon>Fungi</taxon>
        <taxon>Dikarya</taxon>
        <taxon>Ascomycota</taxon>
        <taxon>Pezizomycotina</taxon>
        <taxon>Sordariomycetes</taxon>
        <taxon>Hypocreomycetidae</taxon>
        <taxon>Hypocreales</taxon>
        <taxon>Nectriaceae</taxon>
        <taxon>Fusarium</taxon>
        <taxon>Fusarium solani species complex</taxon>
    </lineage>
</organism>
<sequence>METSSLEETPKSSAQSYRRFIQELQDENNLVAIDSEVDPHLELAAIVRNVYETEDKTPLSNNVKGREENGLFRILGAPEIIHKIRETKRLPEVPPKEVLQDL</sequence>
<dbReference type="PANTHER" id="PTHR30108:SF17">
    <property type="entry name" value="FERULIC ACID DECARBOXYLASE 1"/>
    <property type="match status" value="1"/>
</dbReference>
<dbReference type="GO" id="GO:0046281">
    <property type="term" value="P:cinnamic acid catabolic process"/>
    <property type="evidence" value="ECO:0007669"/>
    <property type="project" value="TreeGrafter"/>
</dbReference>
<dbReference type="EMBL" id="JAOQAV010000041">
    <property type="protein sequence ID" value="KAJ4181295.1"/>
    <property type="molecule type" value="Genomic_DNA"/>
</dbReference>
<dbReference type="Proteomes" id="UP001152087">
    <property type="component" value="Unassembled WGS sequence"/>
</dbReference>
<dbReference type="AlphaFoldDB" id="A0A9W8R046"/>
<comment type="caution">
    <text evidence="2">The sequence shown here is derived from an EMBL/GenBank/DDBJ whole genome shotgun (WGS) entry which is preliminary data.</text>
</comment>
<keyword evidence="2" id="KW-0456">Lyase</keyword>
<dbReference type="InterPro" id="IPR049383">
    <property type="entry name" value="UbiD-like_N"/>
</dbReference>
<dbReference type="GO" id="GO:0033494">
    <property type="term" value="P:ferulate metabolic process"/>
    <property type="evidence" value="ECO:0007669"/>
    <property type="project" value="TreeGrafter"/>
</dbReference>
<dbReference type="InterPro" id="IPR002830">
    <property type="entry name" value="UbiD"/>
</dbReference>
<dbReference type="EC" id="4.1.1.102" evidence="2"/>
<accession>A0A9W8R046</accession>
<keyword evidence="3" id="KW-1185">Reference proteome</keyword>
<reference evidence="2" key="1">
    <citation type="submission" date="2022-09" db="EMBL/GenBank/DDBJ databases">
        <title>Fusarium specimens isolated from Avocado Roots.</title>
        <authorList>
            <person name="Stajich J."/>
            <person name="Roper C."/>
            <person name="Heimlech-Rivalta G."/>
        </authorList>
    </citation>
    <scope>NUCLEOTIDE SEQUENCE</scope>
    <source>
        <strain evidence="2">A02</strain>
    </source>
</reference>
<feature type="domain" description="3-octaprenyl-4-hydroxybenzoate carboxy-lyase-like N-terminal" evidence="1">
    <location>
        <begin position="21"/>
        <end position="77"/>
    </location>
</feature>
<evidence type="ECO:0000259" key="1">
    <source>
        <dbReference type="Pfam" id="PF20695"/>
    </source>
</evidence>
<dbReference type="Pfam" id="PF20695">
    <property type="entry name" value="UbiD_N"/>
    <property type="match status" value="1"/>
</dbReference>
<gene>
    <name evidence="2" type="primary">FDC1_1</name>
    <name evidence="2" type="ORF">NW755_011080</name>
</gene>
<name>A0A9W8R046_9HYPO</name>
<evidence type="ECO:0000313" key="3">
    <source>
        <dbReference type="Proteomes" id="UP001152087"/>
    </source>
</evidence>
<proteinExistence type="predicted"/>
<evidence type="ECO:0000313" key="2">
    <source>
        <dbReference type="EMBL" id="KAJ4181295.1"/>
    </source>
</evidence>